<dbReference type="HOGENOM" id="CLU_2687734_0_0_1"/>
<evidence type="ECO:0000313" key="2">
    <source>
        <dbReference type="EMBL" id="EON66745.1"/>
    </source>
</evidence>
<reference evidence="3" key="1">
    <citation type="submission" date="2012-06" db="EMBL/GenBank/DDBJ databases">
        <title>The genome sequence of Coniosporium apollinis CBS 100218.</title>
        <authorList>
            <consortium name="The Broad Institute Genome Sequencing Platform"/>
            <person name="Cuomo C."/>
            <person name="Gorbushina A."/>
            <person name="Noack S."/>
            <person name="Walker B."/>
            <person name="Young S.K."/>
            <person name="Zeng Q."/>
            <person name="Gargeya S."/>
            <person name="Fitzgerald M."/>
            <person name="Haas B."/>
            <person name="Abouelleil A."/>
            <person name="Alvarado L."/>
            <person name="Arachchi H.M."/>
            <person name="Berlin A.M."/>
            <person name="Chapman S.B."/>
            <person name="Goldberg J."/>
            <person name="Griggs A."/>
            <person name="Gujja S."/>
            <person name="Hansen M."/>
            <person name="Howarth C."/>
            <person name="Imamovic A."/>
            <person name="Larimer J."/>
            <person name="McCowan C."/>
            <person name="Montmayeur A."/>
            <person name="Murphy C."/>
            <person name="Neiman D."/>
            <person name="Pearson M."/>
            <person name="Priest M."/>
            <person name="Roberts A."/>
            <person name="Saif S."/>
            <person name="Shea T."/>
            <person name="Sisk P."/>
            <person name="Sykes S."/>
            <person name="Wortman J."/>
            <person name="Nusbaum C."/>
            <person name="Birren B."/>
        </authorList>
    </citation>
    <scope>NUCLEOTIDE SEQUENCE [LARGE SCALE GENOMIC DNA]</scope>
    <source>
        <strain evidence="3">CBS 100218</strain>
    </source>
</reference>
<keyword evidence="1" id="KW-0732">Signal</keyword>
<accession>R7YXS6</accession>
<gene>
    <name evidence="2" type="ORF">W97_05991</name>
</gene>
<dbReference type="EMBL" id="JH767582">
    <property type="protein sequence ID" value="EON66745.1"/>
    <property type="molecule type" value="Genomic_DNA"/>
</dbReference>
<sequence length="74" mass="7221">MHFSALSLTLALFASSAAAAYNYTCPPTGTGGAYPTGTGYGGPTAIPFEGAAPVNKLASPVLGLAIAGGVVMLF</sequence>
<feature type="signal peptide" evidence="1">
    <location>
        <begin position="1"/>
        <end position="19"/>
    </location>
</feature>
<evidence type="ECO:0000313" key="3">
    <source>
        <dbReference type="Proteomes" id="UP000016924"/>
    </source>
</evidence>
<feature type="chain" id="PRO_5004450234" evidence="1">
    <location>
        <begin position="20"/>
        <end position="74"/>
    </location>
</feature>
<protein>
    <submittedName>
        <fullName evidence="2">Uncharacterized protein</fullName>
    </submittedName>
</protein>
<name>R7YXS6_CONA1</name>
<dbReference type="Proteomes" id="UP000016924">
    <property type="component" value="Unassembled WGS sequence"/>
</dbReference>
<dbReference type="AlphaFoldDB" id="R7YXS6"/>
<proteinExistence type="predicted"/>
<dbReference type="GeneID" id="19903302"/>
<organism evidence="2 3">
    <name type="scientific">Coniosporium apollinis (strain CBS 100218)</name>
    <name type="common">Rock-inhabiting black yeast</name>
    <dbReference type="NCBI Taxonomy" id="1168221"/>
    <lineage>
        <taxon>Eukaryota</taxon>
        <taxon>Fungi</taxon>
        <taxon>Dikarya</taxon>
        <taxon>Ascomycota</taxon>
        <taxon>Pezizomycotina</taxon>
        <taxon>Dothideomycetes</taxon>
        <taxon>Dothideomycetes incertae sedis</taxon>
        <taxon>Coniosporium</taxon>
    </lineage>
</organism>
<keyword evidence="3" id="KW-1185">Reference proteome</keyword>
<dbReference type="RefSeq" id="XP_007782062.1">
    <property type="nucleotide sequence ID" value="XM_007783872.1"/>
</dbReference>
<evidence type="ECO:0000256" key="1">
    <source>
        <dbReference type="SAM" id="SignalP"/>
    </source>
</evidence>